<evidence type="ECO:0000256" key="6">
    <source>
        <dbReference type="ARBA" id="ARBA00023125"/>
    </source>
</evidence>
<dbReference type="PROSITE" id="PS00396">
    <property type="entry name" value="TOPO_IA_1"/>
    <property type="match status" value="1"/>
</dbReference>
<dbReference type="SMART" id="SM00493">
    <property type="entry name" value="TOPRIM"/>
    <property type="match status" value="1"/>
</dbReference>
<feature type="region of interest" description="Interaction with DNA" evidence="8">
    <location>
        <begin position="207"/>
        <end position="212"/>
    </location>
</feature>
<protein>
    <recommendedName>
        <fullName evidence="8">DNA topoisomerase 1</fullName>
        <ecNumber evidence="8">5.6.2.1</ecNumber>
    </recommendedName>
    <alternativeName>
        <fullName evidence="8">DNA topoisomerase I</fullName>
    </alternativeName>
</protein>
<dbReference type="InParanoid" id="A0A7L4YTA6"/>
<comment type="caution">
    <text evidence="8">Lacks conserved residue(s) required for the propagation of feature annotation.</text>
</comment>
<comment type="subunit">
    <text evidence="8">Monomer.</text>
</comment>
<dbReference type="InterPro" id="IPR028612">
    <property type="entry name" value="Topoisom_1_IA"/>
</dbReference>
<dbReference type="FunCoup" id="A0A7L4YTA6">
    <property type="interactions" value="279"/>
</dbReference>
<evidence type="ECO:0000256" key="5">
    <source>
        <dbReference type="ARBA" id="ARBA00023029"/>
    </source>
</evidence>
<dbReference type="InterPro" id="IPR023406">
    <property type="entry name" value="Topo_IA_AS"/>
</dbReference>
<dbReference type="NCBIfam" id="TIGR01051">
    <property type="entry name" value="topA_bact"/>
    <property type="match status" value="1"/>
</dbReference>
<dbReference type="InterPro" id="IPR013825">
    <property type="entry name" value="Topo_IA_cen_sub2"/>
</dbReference>
<feature type="site" description="Interaction with DNA" evidence="8">
    <location>
        <position position="360"/>
    </location>
</feature>
<dbReference type="PROSITE" id="PS50880">
    <property type="entry name" value="TOPRIM"/>
    <property type="match status" value="1"/>
</dbReference>
<evidence type="ECO:0000256" key="3">
    <source>
        <dbReference type="ARBA" id="ARBA00022723"/>
    </source>
</evidence>
<dbReference type="Gene3D" id="1.10.290.10">
    <property type="entry name" value="Topoisomerase I, domain 4"/>
    <property type="match status" value="1"/>
</dbReference>
<dbReference type="EC" id="5.6.2.1" evidence="8"/>
<dbReference type="InterPro" id="IPR005733">
    <property type="entry name" value="TopoI_bac-type"/>
</dbReference>
<feature type="site" description="Interaction with DNA" evidence="8">
    <location>
        <position position="184"/>
    </location>
</feature>
<feature type="domain" description="Toprim" evidence="10">
    <location>
        <begin position="34"/>
        <end position="158"/>
    </location>
</feature>
<dbReference type="PANTHER" id="PTHR42785">
    <property type="entry name" value="DNA TOPOISOMERASE, TYPE IA, CORE"/>
    <property type="match status" value="1"/>
</dbReference>
<dbReference type="InterPro" id="IPR034149">
    <property type="entry name" value="TOPRIM_TopoI"/>
</dbReference>
<feature type="compositionally biased region" description="Acidic residues" evidence="9">
    <location>
        <begin position="7"/>
        <end position="16"/>
    </location>
</feature>
<feature type="compositionally biased region" description="Basic and acidic residues" evidence="9">
    <location>
        <begin position="675"/>
        <end position="684"/>
    </location>
</feature>
<feature type="site" description="Interaction with DNA" evidence="8">
    <location>
        <position position="187"/>
    </location>
</feature>
<feature type="active site" description="O-(5'-phospho-DNA)-tyrosine intermediate" evidence="8">
    <location>
        <position position="358"/>
    </location>
</feature>
<dbReference type="AlphaFoldDB" id="A0A7L4YTA6"/>
<evidence type="ECO:0000313" key="12">
    <source>
        <dbReference type="EMBL" id="QHC02330.1"/>
    </source>
</evidence>
<feature type="site" description="Interaction with DNA" evidence="8">
    <location>
        <position position="199"/>
    </location>
</feature>
<evidence type="ECO:0000256" key="1">
    <source>
        <dbReference type="ARBA" id="ARBA00000213"/>
    </source>
</evidence>
<evidence type="ECO:0000256" key="9">
    <source>
        <dbReference type="SAM" id="MobiDB-lite"/>
    </source>
</evidence>
<dbReference type="InterPro" id="IPR003601">
    <property type="entry name" value="Topo_IA_2"/>
</dbReference>
<dbReference type="GO" id="GO:0003917">
    <property type="term" value="F:DNA topoisomerase type I (single strand cut, ATP-independent) activity"/>
    <property type="evidence" value="ECO:0007669"/>
    <property type="project" value="UniProtKB-UniRule"/>
</dbReference>
<dbReference type="InterPro" id="IPR013824">
    <property type="entry name" value="Topo_IA_cen_sub1"/>
</dbReference>
<dbReference type="PROSITE" id="PS52039">
    <property type="entry name" value="TOPO_IA_2"/>
    <property type="match status" value="1"/>
</dbReference>
<dbReference type="Pfam" id="PF13368">
    <property type="entry name" value="Toprim_C_rpt"/>
    <property type="match status" value="4"/>
</dbReference>
<keyword evidence="3" id="KW-0479">Metal-binding</keyword>
<dbReference type="SMART" id="SM00436">
    <property type="entry name" value="TOP1Bc"/>
    <property type="match status" value="1"/>
</dbReference>
<feature type="region of interest" description="Disordered" evidence="9">
    <location>
        <begin position="1"/>
        <end position="35"/>
    </location>
</feature>
<feature type="site" description="Interaction with DNA" evidence="8">
    <location>
        <position position="64"/>
    </location>
</feature>
<evidence type="ECO:0000256" key="4">
    <source>
        <dbReference type="ARBA" id="ARBA00022842"/>
    </source>
</evidence>
<reference evidence="12 13" key="1">
    <citation type="journal article" date="2018" name="Int. J. Syst. Evol. Microbiol.">
        <title>Epidermidibacterium keratini gen. nov., sp. nov., a member of the family Sporichthyaceae, isolated from keratin epidermis.</title>
        <authorList>
            <person name="Lee D.G."/>
            <person name="Trujillo M.E."/>
            <person name="Kang S."/>
            <person name="Nam J.J."/>
            <person name="Kim Y.J."/>
        </authorList>
    </citation>
    <scope>NUCLEOTIDE SEQUENCE [LARGE SCALE GENOMIC DNA]</scope>
    <source>
        <strain evidence="12 13">EPI-7</strain>
    </source>
</reference>
<name>A0A7L4YTA6_9ACTN</name>
<keyword evidence="7 8" id="KW-0413">Isomerase</keyword>
<organism evidence="12 13">
    <name type="scientific">Epidermidibacterium keratini</name>
    <dbReference type="NCBI Taxonomy" id="1891644"/>
    <lineage>
        <taxon>Bacteria</taxon>
        <taxon>Bacillati</taxon>
        <taxon>Actinomycetota</taxon>
        <taxon>Actinomycetes</taxon>
        <taxon>Sporichthyales</taxon>
        <taxon>Sporichthyaceae</taxon>
        <taxon>Epidermidibacterium</taxon>
    </lineage>
</organism>
<feature type="compositionally biased region" description="Basic and acidic residues" evidence="9">
    <location>
        <begin position="497"/>
        <end position="506"/>
    </location>
</feature>
<dbReference type="Gene3D" id="3.40.50.140">
    <property type="match status" value="1"/>
</dbReference>
<keyword evidence="5 8" id="KW-0799">Topoisomerase</keyword>
<proteinExistence type="inferred from homology"/>
<dbReference type="GO" id="GO:0003677">
    <property type="term" value="F:DNA binding"/>
    <property type="evidence" value="ECO:0007669"/>
    <property type="project" value="UniProtKB-KW"/>
</dbReference>
<dbReference type="PRINTS" id="PR00417">
    <property type="entry name" value="PRTPISMRASEI"/>
</dbReference>
<dbReference type="OrthoDB" id="9804262at2"/>
<feature type="site" description="Interaction with DNA" evidence="8">
    <location>
        <position position="558"/>
    </location>
</feature>
<dbReference type="InterPro" id="IPR023405">
    <property type="entry name" value="Topo_IA_core_domain"/>
</dbReference>
<dbReference type="CDD" id="cd03363">
    <property type="entry name" value="TOPRIM_TopoIA_TopoI"/>
    <property type="match status" value="1"/>
</dbReference>
<dbReference type="Gene3D" id="2.70.20.10">
    <property type="entry name" value="Topoisomerase I, domain 3"/>
    <property type="match status" value="1"/>
</dbReference>
<dbReference type="GO" id="GO:0046872">
    <property type="term" value="F:metal ion binding"/>
    <property type="evidence" value="ECO:0007669"/>
    <property type="project" value="UniProtKB-KW"/>
</dbReference>
<dbReference type="InterPro" id="IPR000380">
    <property type="entry name" value="Topo_IA"/>
</dbReference>
<dbReference type="PANTHER" id="PTHR42785:SF1">
    <property type="entry name" value="DNA TOPOISOMERASE"/>
    <property type="match status" value="1"/>
</dbReference>
<feature type="domain" description="Topo IA-type catalytic" evidence="11">
    <location>
        <begin position="173"/>
        <end position="626"/>
    </location>
</feature>
<dbReference type="InterPro" id="IPR006171">
    <property type="entry name" value="TOPRIM_dom"/>
</dbReference>
<feature type="region of interest" description="Disordered" evidence="9">
    <location>
        <begin position="489"/>
        <end position="529"/>
    </location>
</feature>
<evidence type="ECO:0000256" key="8">
    <source>
        <dbReference type="HAMAP-Rule" id="MF_00952"/>
    </source>
</evidence>
<feature type="region of interest" description="Disordered" evidence="9">
    <location>
        <begin position="825"/>
        <end position="947"/>
    </location>
</feature>
<keyword evidence="13" id="KW-1185">Reference proteome</keyword>
<dbReference type="InterPro" id="IPR025589">
    <property type="entry name" value="Toprim_C_rpt"/>
</dbReference>
<sequence>MSTVEVTDTDLDESEESVQKTKPSRRRAGGSSGKKLVIVESPKKAQVISGYLGDDYMVEASFGHVRDLPRKGAPIPEKYRKEPWAKLGVDTENDFTPVYVVGADKKAQVAKLRSLLADADELYLATDEDREGEAIAWHLTELLKPKVPVHRMVFHEITKKAILEAIGNTRELNNDLVEAQETRRILDRLYGWEVSPVLWRKVGQGLSAGRVQSVATRLIVERERLRMKFVAADYWSVSALFGTGEKPSDPTEPTTLKATLVSLDDQRIAVGRDFDPDTGKPKADVVHLDEAGARGLIARLEDTSFSVLRVDEKPYRRRPAAPFMTSTLQQEAGRKLRWSSQQTMRTAQRLYENGHITYMRTDSTTLSEAALKAARSQARELYGDAYVPAEPRRYQRKVKNAQEAHEAIRPAGDEFRTPGQLASRLPSDEFRLYELIWMRTIASQMNDAVGQTVSIRIGGESATGEKVEFNASGRTITFPGFLRAYVESTDDDSADDEDRRLPKVERGQSLTGDDFDAAGHTTSPPARYTEPSLVQSLEELGIGRPATYASIIQTIQDRGYVWKKGSALVPSFTAFAVVGLLEQHFARLVDYQFTAEVEGDLDGIAEGVRSRVDWLTRFYFGGEGGNQGGIGALGGLKKIVADNLGEIDARGINSIPVGEDIVVRVGRYGPYLQRGPDEESERASIPDGLAPDELTSEKIEELLSMPSGDRELGTDPESGYPVVARAGRYGPYVSTVPPEDSGERPRTASLFKTMSLDTLTLADALTLLQLPRTVGKTEGGEDIQALNGRYGPYLKAGSDTRSLESEDQLLSISLEDALAILAQPKTRGRAAAKPPLREMGDDPATGKKMVVKDGRFGPYVTDGETNASLRKDDSVEELTPERAAELLADRRARGPAKKKKATKKAAKKTTAKKTAAKKTAAKKAGAKKTAAKKSTAKKAAAKKDPTT</sequence>
<dbReference type="InterPro" id="IPR003602">
    <property type="entry name" value="Topo_IA_DNA-bd_dom"/>
</dbReference>
<dbReference type="EMBL" id="CP047156">
    <property type="protein sequence ID" value="QHC02330.1"/>
    <property type="molecule type" value="Genomic_DNA"/>
</dbReference>
<dbReference type="InterPro" id="IPR013497">
    <property type="entry name" value="Topo_IA_cen"/>
</dbReference>
<keyword evidence="4" id="KW-0460">Magnesium</keyword>
<evidence type="ECO:0000256" key="2">
    <source>
        <dbReference type="ARBA" id="ARBA00009446"/>
    </source>
</evidence>
<evidence type="ECO:0000256" key="7">
    <source>
        <dbReference type="ARBA" id="ARBA00023235"/>
    </source>
</evidence>
<dbReference type="KEGG" id="eke:EK0264_07190"/>
<feature type="site" description="Interaction with DNA" evidence="8">
    <location>
        <position position="183"/>
    </location>
</feature>
<dbReference type="Pfam" id="PF01131">
    <property type="entry name" value="Topoisom_bac"/>
    <property type="match status" value="1"/>
</dbReference>
<feature type="region of interest" description="Disordered" evidence="9">
    <location>
        <begin position="673"/>
        <end position="693"/>
    </location>
</feature>
<dbReference type="GO" id="GO:0006265">
    <property type="term" value="P:DNA topological change"/>
    <property type="evidence" value="ECO:0007669"/>
    <property type="project" value="UniProtKB-UniRule"/>
</dbReference>
<gene>
    <name evidence="8 12" type="primary">topA</name>
    <name evidence="12" type="ORF">EK0264_07190</name>
</gene>
<evidence type="ECO:0000259" key="10">
    <source>
        <dbReference type="PROSITE" id="PS50880"/>
    </source>
</evidence>
<dbReference type="SUPFAM" id="SSF56712">
    <property type="entry name" value="Prokaryotic type I DNA topoisomerase"/>
    <property type="match status" value="1"/>
</dbReference>
<dbReference type="SMART" id="SM00437">
    <property type="entry name" value="TOP1Ac"/>
    <property type="match status" value="1"/>
</dbReference>
<dbReference type="CDD" id="cd00186">
    <property type="entry name" value="TOP1Ac"/>
    <property type="match status" value="1"/>
</dbReference>
<comment type="similarity">
    <text evidence="2 8">Belongs to the type IA topoisomerase family.</text>
</comment>
<evidence type="ECO:0000313" key="13">
    <source>
        <dbReference type="Proteomes" id="UP000463857"/>
    </source>
</evidence>
<feature type="compositionally biased region" description="Basic and acidic residues" evidence="9">
    <location>
        <begin position="869"/>
        <end position="892"/>
    </location>
</feature>
<dbReference type="Proteomes" id="UP000463857">
    <property type="component" value="Chromosome"/>
</dbReference>
<dbReference type="InterPro" id="IPR013826">
    <property type="entry name" value="Topo_IA_cen_sub3"/>
</dbReference>
<feature type="compositionally biased region" description="Basic residues" evidence="9">
    <location>
        <begin position="893"/>
        <end position="940"/>
    </location>
</feature>
<dbReference type="HAMAP" id="MF_00952">
    <property type="entry name" value="Topoisom_1_prok"/>
    <property type="match status" value="1"/>
</dbReference>
<accession>A0A7L4YTA6</accession>
<comment type="function">
    <text evidence="8">Releases the supercoiling and torsional tension of DNA, which is introduced during the DNA replication and transcription, by transiently cleaving and rejoining one strand of the DNA duplex. Introduces a single-strand break via transesterification at a target site in duplex DNA. The scissile phosphodiester is attacked by the catalytic tyrosine of the enzyme, resulting in the formation of a DNA-(5'-phosphotyrosyl)-enzyme intermediate and the expulsion of a 3'-OH DNA strand. The free DNA strand then undergoes passage around the unbroken strand, thus removing DNA supercoils. Finally, in the religation step, the DNA 3'-OH attacks the covalent intermediate to expel the active-site tyrosine and restore the DNA phosphodiester backbone.</text>
</comment>
<dbReference type="Gene3D" id="1.10.460.10">
    <property type="entry name" value="Topoisomerase I, domain 2"/>
    <property type="match status" value="1"/>
</dbReference>
<evidence type="ECO:0000259" key="11">
    <source>
        <dbReference type="PROSITE" id="PS52039"/>
    </source>
</evidence>
<dbReference type="Pfam" id="PF01751">
    <property type="entry name" value="Toprim"/>
    <property type="match status" value="1"/>
</dbReference>
<keyword evidence="6 8" id="KW-0238">DNA-binding</keyword>
<comment type="catalytic activity">
    <reaction evidence="1 8">
        <text>ATP-independent breakage of single-stranded DNA, followed by passage and rejoining.</text>
        <dbReference type="EC" id="5.6.2.1"/>
    </reaction>
</comment>